<protein>
    <submittedName>
        <fullName evidence="9">LolC</fullName>
    </submittedName>
</protein>
<reference evidence="9" key="1">
    <citation type="journal article" date="2007" name="Fungal Genet. Biol.">
        <title>Comparison of loline alkaloid gene clusters across fungal endophytes: predicting the co-regulatory sequence motifs and the evolutionary history.</title>
        <authorList>
            <person name="Kutil B.L."/>
            <person name="Greenwald C."/>
            <person name="Liu G."/>
            <person name="Spiering M.J."/>
            <person name="Schardl C.L."/>
            <person name="Wilkinson H.H."/>
        </authorList>
    </citation>
    <scope>NUCLEOTIDE SEQUENCE</scope>
    <source>
        <strain evidence="9">1035.30</strain>
    </source>
</reference>
<dbReference type="GO" id="GO:0009820">
    <property type="term" value="P:alkaloid metabolic process"/>
    <property type="evidence" value="ECO:0007669"/>
    <property type="project" value="UniProtKB-KW"/>
</dbReference>
<evidence type="ECO:0000256" key="6">
    <source>
        <dbReference type="ARBA" id="ARBA00022898"/>
    </source>
</evidence>
<gene>
    <name evidence="9" type="primary">LolC</name>
    <name evidence="10" type="synonym">lolC</name>
</gene>
<dbReference type="PANTHER" id="PTHR43797:SF2">
    <property type="entry name" value="HOMOCYSTEINE_CYSTEINE SYNTHASE"/>
    <property type="match status" value="1"/>
</dbReference>
<evidence type="ECO:0000256" key="8">
    <source>
        <dbReference type="RuleBase" id="RU362118"/>
    </source>
</evidence>
<evidence type="ECO:0000256" key="1">
    <source>
        <dbReference type="ARBA" id="ARBA00001933"/>
    </source>
</evidence>
<dbReference type="SUPFAM" id="SSF53383">
    <property type="entry name" value="PLP-dependent transferases"/>
    <property type="match status" value="1"/>
</dbReference>
<accession>A7YVE8</accession>
<dbReference type="Gene3D" id="3.90.1150.10">
    <property type="entry name" value="Aspartate Aminotransferase, domain 1"/>
    <property type="match status" value="1"/>
</dbReference>
<evidence type="ECO:0000313" key="9">
    <source>
        <dbReference type="EMBL" id="ABQ57512.1"/>
    </source>
</evidence>
<evidence type="ECO:0000256" key="5">
    <source>
        <dbReference type="ARBA" id="ARBA00022679"/>
    </source>
</evidence>
<dbReference type="NCBIfam" id="TIGR01326">
    <property type="entry name" value="OAH_OAS_sulfhy"/>
    <property type="match status" value="1"/>
</dbReference>
<dbReference type="GO" id="GO:0003961">
    <property type="term" value="F:O-acetylhomoserine aminocarboxypropyltransferase activity"/>
    <property type="evidence" value="ECO:0007669"/>
    <property type="project" value="TreeGrafter"/>
</dbReference>
<reference evidence="11" key="3">
    <citation type="submission" date="2011-04" db="EMBL/GenBank/DDBJ databases">
        <title>Epichloe festucae genome sequence.</title>
        <authorList>
            <person name="Pan J."/>
            <person name="Schardl C."/>
        </authorList>
    </citation>
    <scope>NUCLEOTIDE SEQUENCE</scope>
</reference>
<comment type="similarity">
    <text evidence="3 8">Belongs to the trans-sulfuration enzymes family.</text>
</comment>
<keyword evidence="4" id="KW-0017">Alkaloid metabolism</keyword>
<dbReference type="PIRSF" id="PIRSF001434">
    <property type="entry name" value="CGS"/>
    <property type="match status" value="1"/>
</dbReference>
<dbReference type="GO" id="GO:0004124">
    <property type="term" value="F:cysteine synthase activity"/>
    <property type="evidence" value="ECO:0007669"/>
    <property type="project" value="TreeGrafter"/>
</dbReference>
<dbReference type="InterPro" id="IPR054542">
    <property type="entry name" value="Cys_met_metab_PP"/>
</dbReference>
<comment type="pathway">
    <text evidence="2">Alkaloid biosynthesis.</text>
</comment>
<feature type="modified residue" description="N6-(pyridoxal phosphate)lysine" evidence="7">
    <location>
        <position position="226"/>
    </location>
</feature>
<evidence type="ECO:0000313" key="11">
    <source>
        <dbReference type="EMBL" id="AER26955.1"/>
    </source>
</evidence>
<dbReference type="GO" id="GO:0019346">
    <property type="term" value="P:transsulfuration"/>
    <property type="evidence" value="ECO:0007669"/>
    <property type="project" value="InterPro"/>
</dbReference>
<dbReference type="Pfam" id="PF01053">
    <property type="entry name" value="Cys_Met_Meta_PP"/>
    <property type="match status" value="1"/>
</dbReference>
<dbReference type="GO" id="GO:0030170">
    <property type="term" value="F:pyridoxal phosphate binding"/>
    <property type="evidence" value="ECO:0007669"/>
    <property type="project" value="InterPro"/>
</dbReference>
<organism evidence="9">
    <name type="scientific">Epichloe festucae</name>
    <dbReference type="NCBI Taxonomy" id="35717"/>
    <lineage>
        <taxon>Eukaryota</taxon>
        <taxon>Fungi</taxon>
        <taxon>Dikarya</taxon>
        <taxon>Ascomycota</taxon>
        <taxon>Pezizomycotina</taxon>
        <taxon>Sordariomycetes</taxon>
        <taxon>Hypocreomycetidae</taxon>
        <taxon>Hypocreales</taxon>
        <taxon>Clavicipitaceae</taxon>
        <taxon>Epichloe</taxon>
    </lineage>
</organism>
<dbReference type="PANTHER" id="PTHR43797">
    <property type="entry name" value="HOMOCYSTEINE/CYSTEINE SYNTHASE"/>
    <property type="match status" value="1"/>
</dbReference>
<dbReference type="GO" id="GO:0005737">
    <property type="term" value="C:cytoplasm"/>
    <property type="evidence" value="ECO:0007669"/>
    <property type="project" value="TreeGrafter"/>
</dbReference>
<dbReference type="Gene3D" id="3.40.640.10">
    <property type="entry name" value="Type I PLP-dependent aspartate aminotransferase-like (Major domain)"/>
    <property type="match status" value="1"/>
</dbReference>
<evidence type="ECO:0000256" key="3">
    <source>
        <dbReference type="ARBA" id="ARBA00009077"/>
    </source>
</evidence>
<dbReference type="InterPro" id="IPR006235">
    <property type="entry name" value="OAc-hSer/O-AcSer_sulfhydrylase"/>
</dbReference>
<evidence type="ECO:0000256" key="7">
    <source>
        <dbReference type="PIRSR" id="PIRSR001434-2"/>
    </source>
</evidence>
<name>A7YVE8_9HYPO</name>
<dbReference type="EMBL" id="FJ464781">
    <property type="protein sequence ID" value="ACK77803.1"/>
    <property type="molecule type" value="Genomic_DNA"/>
</dbReference>
<dbReference type="InterPro" id="IPR015424">
    <property type="entry name" value="PyrdxlP-dep_Trfase"/>
</dbReference>
<reference evidence="10" key="2">
    <citation type="submission" date="2008-11" db="EMBL/GenBank/DDBJ databases">
        <authorList>
            <person name="Hesse U."/>
            <person name="Schardl C.L."/>
            <person name="Roe B.A."/>
        </authorList>
    </citation>
    <scope>NUCLEOTIDE SEQUENCE</scope>
    <source>
        <strain evidence="10">E2368</strain>
    </source>
</reference>
<comment type="cofactor">
    <cofactor evidence="1 8">
        <name>pyridoxal 5'-phosphate</name>
        <dbReference type="ChEBI" id="CHEBI:597326"/>
    </cofactor>
</comment>
<proteinExistence type="inferred from homology"/>
<dbReference type="PROSITE" id="PS00868">
    <property type="entry name" value="CYS_MET_METAB_PP"/>
    <property type="match status" value="1"/>
</dbReference>
<sequence length="473" mass="51721">MTVDTITSTSNGNQDVPKEFFLKEFETQLLHVGRFPDILGSCAVPVYSSAAFEFNSVAHGARLLNLTQFGNIYSRFTNPTVNVLQNRLAGLEGGVAACAVASGSAAVVVTVMALAGVGDNFVSSFHVHAGTFHQFESLAKQMGIECRFVKSRDPADFAAAIDDKTKFVWLETISNPGNVILDLEAVSMVCHTKGIPLICDNTFGCAGYFCRPINHGVDIVVHSATKWIGGHGTTVGGIIVDGGTFDWGQHPDRFPQFHDPRTRLWERFSRRAFAVRCQFEILRDTGSTLSAPAAQQLLVGLESLAVRCERHAQNAAKIADWLREHPLVAWVSYVGHPNHPDYQGALKYLKRGFGSVICFGLRGGFEAGALFCDALKMVITTTNLGDAKTLILHPASTTHEHFRSEHRAEAGVTDDMIRLSVGIEQINDIKADFEQAFEQVLRGKKSLRKPCIGKILLQDEINEDLFGPSACRT</sequence>
<evidence type="ECO:0000313" key="10">
    <source>
        <dbReference type="EMBL" id="ACK77803.1"/>
    </source>
</evidence>
<dbReference type="FunFam" id="3.40.640.10:FF:000035">
    <property type="entry name" value="O-succinylhomoserine sulfhydrylase"/>
    <property type="match status" value="1"/>
</dbReference>
<keyword evidence="5" id="KW-0808">Transferase</keyword>
<dbReference type="GO" id="GO:0071269">
    <property type="term" value="P:L-homocysteine biosynthetic process"/>
    <property type="evidence" value="ECO:0007669"/>
    <property type="project" value="TreeGrafter"/>
</dbReference>
<evidence type="ECO:0000256" key="2">
    <source>
        <dbReference type="ARBA" id="ARBA00004913"/>
    </source>
</evidence>
<dbReference type="InterPro" id="IPR015422">
    <property type="entry name" value="PyrdxlP-dep_Trfase_small"/>
</dbReference>
<dbReference type="CDD" id="cd00614">
    <property type="entry name" value="CGS_like"/>
    <property type="match status" value="1"/>
</dbReference>
<dbReference type="AlphaFoldDB" id="A7YVE8"/>
<dbReference type="GO" id="GO:0006535">
    <property type="term" value="P:cysteine biosynthetic process from serine"/>
    <property type="evidence" value="ECO:0007669"/>
    <property type="project" value="TreeGrafter"/>
</dbReference>
<dbReference type="EMBL" id="EF012267">
    <property type="protein sequence ID" value="ABQ57512.1"/>
    <property type="molecule type" value="Genomic_DNA"/>
</dbReference>
<dbReference type="EMBL" id="JF830814">
    <property type="protein sequence ID" value="AER26955.1"/>
    <property type="molecule type" value="Genomic_DNA"/>
</dbReference>
<evidence type="ECO:0000256" key="4">
    <source>
        <dbReference type="ARBA" id="ARBA00022589"/>
    </source>
</evidence>
<dbReference type="InterPro" id="IPR000277">
    <property type="entry name" value="Cys/Met-Metab_PyrdxlP-dep_enz"/>
</dbReference>
<keyword evidence="6 7" id="KW-0663">Pyridoxal phosphate</keyword>
<dbReference type="InterPro" id="IPR015421">
    <property type="entry name" value="PyrdxlP-dep_Trfase_major"/>
</dbReference>